<dbReference type="InterPro" id="IPR041415">
    <property type="entry name" value="BclA_C"/>
</dbReference>
<sequence length="301" mass="29551">MSQPSFPNNPNISRDDAVNQILSSIAMEELGLSHVINAEGEKLQYVLGTLPGATGPAATIDDLLNTNESVQNLLQNASYNQLLLKSKMQQALSASEMAGPTGPTGPAGPAGDAGGPTGPTGPAGPMGPMGAAGPQGPAGDAGPTGPVGATGPTGAPGPAGPTGPAGTNTTATSAYAYASGGTLTASLSGTPVPLTNGQILPTGITVDGSSTTFTVSAAGRYRIAYAVNVTAAILLSTQIMINGTANTASIVDPVISLSNYTNEILVDLAAGSTIQLQVVGVSLNLTLTNGAGATLMITRLS</sequence>
<feature type="domain" description="BclA C-terminal" evidence="4">
    <location>
        <begin position="178"/>
        <end position="301"/>
    </location>
</feature>
<dbReference type="EMBL" id="CP063304">
    <property type="protein sequence ID" value="QOV18592.1"/>
    <property type="molecule type" value="Genomic_DNA"/>
</dbReference>
<evidence type="ECO:0000313" key="6">
    <source>
        <dbReference type="Proteomes" id="UP000593601"/>
    </source>
</evidence>
<dbReference type="Pfam" id="PF26595">
    <property type="entry name" value="A_ENA"/>
    <property type="match status" value="1"/>
</dbReference>
<proteinExistence type="predicted"/>
<evidence type="ECO:0000256" key="2">
    <source>
        <dbReference type="ARBA" id="ARBA00022525"/>
    </source>
</evidence>
<dbReference type="InterPro" id="IPR008160">
    <property type="entry name" value="Collagen"/>
</dbReference>
<evidence type="ECO:0000259" key="4">
    <source>
        <dbReference type="Pfam" id="PF18573"/>
    </source>
</evidence>
<evidence type="ECO:0000256" key="1">
    <source>
        <dbReference type="ARBA" id="ARBA00004613"/>
    </source>
</evidence>
<dbReference type="RefSeq" id="WP_193734954.1">
    <property type="nucleotide sequence ID" value="NZ_CP063304.1"/>
</dbReference>
<dbReference type="InterPro" id="IPR050392">
    <property type="entry name" value="Collagen/C1q_domain"/>
</dbReference>
<dbReference type="InterPro" id="IPR058705">
    <property type="entry name" value="A_ENA"/>
</dbReference>
<keyword evidence="5" id="KW-0176">Collagen</keyword>
<dbReference type="PANTHER" id="PTHR15427:SF33">
    <property type="entry name" value="COLLAGEN IV NC1 DOMAIN-CONTAINING PROTEIN"/>
    <property type="match status" value="1"/>
</dbReference>
<name>A0A7M2RGV6_9FIRM</name>
<dbReference type="InterPro" id="IPR008983">
    <property type="entry name" value="Tumour_necrosis_fac-like_dom"/>
</dbReference>
<dbReference type="Proteomes" id="UP000593601">
    <property type="component" value="Chromosome"/>
</dbReference>
<dbReference type="KEGG" id="bliq:INP51_11310"/>
<dbReference type="Pfam" id="PF01391">
    <property type="entry name" value="Collagen"/>
    <property type="match status" value="1"/>
</dbReference>
<reference evidence="5 6" key="1">
    <citation type="submission" date="2020-10" db="EMBL/GenBank/DDBJ databases">
        <title>Blautia liquoris sp.nov., isolated from the mud in a fermentation cellar used for the production of Chinese strong-flavoured liquor.</title>
        <authorList>
            <person name="Lu L."/>
        </authorList>
    </citation>
    <scope>NUCLEOTIDE SEQUENCE [LARGE SCALE GENOMIC DNA]</scope>
    <source>
        <strain evidence="5 6">LZLJ-3</strain>
    </source>
</reference>
<feature type="compositionally biased region" description="Low complexity" evidence="3">
    <location>
        <begin position="126"/>
        <end position="153"/>
    </location>
</feature>
<feature type="region of interest" description="Disordered" evidence="3">
    <location>
        <begin position="93"/>
        <end position="167"/>
    </location>
</feature>
<dbReference type="AlphaFoldDB" id="A0A7M2RGV6"/>
<keyword evidence="6" id="KW-1185">Reference proteome</keyword>
<evidence type="ECO:0000256" key="3">
    <source>
        <dbReference type="SAM" id="MobiDB-lite"/>
    </source>
</evidence>
<dbReference type="Gene3D" id="2.60.120.40">
    <property type="match status" value="1"/>
</dbReference>
<protein>
    <submittedName>
        <fullName evidence="5">Collagen-like protein</fullName>
    </submittedName>
</protein>
<dbReference type="PANTHER" id="PTHR15427">
    <property type="entry name" value="EMILIN ELASTIN MICROFIBRIL INTERFACE-LOCATED PROTEIN ELASTIN MICROFIBRIL INTERFACER"/>
    <property type="match status" value="1"/>
</dbReference>
<dbReference type="Pfam" id="PF18573">
    <property type="entry name" value="BclA_C"/>
    <property type="match status" value="1"/>
</dbReference>
<gene>
    <name evidence="5" type="ORF">INP51_11310</name>
</gene>
<keyword evidence="2" id="KW-0964">Secreted</keyword>
<organism evidence="5 6">
    <name type="scientific">Blautia liquoris</name>
    <dbReference type="NCBI Taxonomy" id="2779518"/>
    <lineage>
        <taxon>Bacteria</taxon>
        <taxon>Bacillati</taxon>
        <taxon>Bacillota</taxon>
        <taxon>Clostridia</taxon>
        <taxon>Lachnospirales</taxon>
        <taxon>Lachnospiraceae</taxon>
        <taxon>Blautia</taxon>
    </lineage>
</organism>
<accession>A0A7M2RGV6</accession>
<comment type="subcellular location">
    <subcellularLocation>
        <location evidence="1">Secreted</location>
    </subcellularLocation>
</comment>
<evidence type="ECO:0000313" key="5">
    <source>
        <dbReference type="EMBL" id="QOV18592.1"/>
    </source>
</evidence>